<feature type="binding site" evidence="3">
    <location>
        <begin position="83"/>
        <end position="86"/>
    </location>
    <ligand>
        <name>substrate</name>
    </ligand>
</feature>
<comment type="catalytic activity">
    <reaction evidence="1 3">
        <text>aldehydo-D-ribose 5-phosphate = D-ribulose 5-phosphate</text>
        <dbReference type="Rhea" id="RHEA:14657"/>
        <dbReference type="ChEBI" id="CHEBI:58121"/>
        <dbReference type="ChEBI" id="CHEBI:58273"/>
        <dbReference type="EC" id="5.3.1.6"/>
    </reaction>
</comment>
<protein>
    <recommendedName>
        <fullName evidence="3">Ribose-5-phosphate isomerase A</fullName>
        <ecNumber evidence="3">5.3.1.6</ecNumber>
    </recommendedName>
    <alternativeName>
        <fullName evidence="3">Phosphoriboisomerase A</fullName>
        <shortName evidence="3">PRI</shortName>
    </alternativeName>
</protein>
<comment type="function">
    <text evidence="3">Catalyzes the reversible conversion of ribose-5-phosphate to ribulose 5-phosphate.</text>
</comment>
<gene>
    <name evidence="3 4" type="primary">rpiA</name>
    <name evidence="4" type="ORF">EYQ70_00440</name>
</gene>
<dbReference type="InterPro" id="IPR050262">
    <property type="entry name" value="Ribose-5P_isomerase"/>
</dbReference>
<dbReference type="FunFam" id="3.40.50.1360:FF:000001">
    <property type="entry name" value="Ribose-5-phosphate isomerase A"/>
    <property type="match status" value="1"/>
</dbReference>
<comment type="subunit">
    <text evidence="3">Homodimer.</text>
</comment>
<dbReference type="Gene3D" id="3.30.70.260">
    <property type="match status" value="1"/>
</dbReference>
<accession>A0A7J4GSX2</accession>
<comment type="caution">
    <text evidence="4">The sequence shown here is derived from an EMBL/GenBank/DDBJ whole genome shotgun (WGS) entry which is preliminary data.</text>
</comment>
<dbReference type="EMBL" id="DUCX01000010">
    <property type="protein sequence ID" value="HIF36884.1"/>
    <property type="molecule type" value="Genomic_DNA"/>
</dbReference>
<evidence type="ECO:0000256" key="1">
    <source>
        <dbReference type="ARBA" id="ARBA00001713"/>
    </source>
</evidence>
<dbReference type="GO" id="GO:0009052">
    <property type="term" value="P:pentose-phosphate shunt, non-oxidative branch"/>
    <property type="evidence" value="ECO:0007669"/>
    <property type="project" value="UniProtKB-UniRule"/>
</dbReference>
<dbReference type="PANTHER" id="PTHR43748">
    <property type="entry name" value="RIBOSE-5-PHOSPHATE ISOMERASE 3, CHLOROPLASTIC-RELATED"/>
    <property type="match status" value="1"/>
</dbReference>
<dbReference type="NCBIfam" id="NF001924">
    <property type="entry name" value="PRK00702.1"/>
    <property type="match status" value="1"/>
</dbReference>
<dbReference type="GO" id="GO:0004751">
    <property type="term" value="F:ribose-5-phosphate isomerase activity"/>
    <property type="evidence" value="ECO:0007669"/>
    <property type="project" value="UniProtKB-UniRule"/>
</dbReference>
<dbReference type="Proteomes" id="UP000585802">
    <property type="component" value="Unassembled WGS sequence"/>
</dbReference>
<feature type="active site" description="Proton acceptor" evidence="3">
    <location>
        <position position="105"/>
    </location>
</feature>
<dbReference type="PANTHER" id="PTHR43748:SF3">
    <property type="entry name" value="RIBOSE-5-PHOSPHATE ISOMERASE 3, CHLOROPLASTIC-RELATED"/>
    <property type="match status" value="1"/>
</dbReference>
<evidence type="ECO:0000256" key="3">
    <source>
        <dbReference type="HAMAP-Rule" id="MF_00170"/>
    </source>
</evidence>
<dbReference type="InterPro" id="IPR020672">
    <property type="entry name" value="Ribose5P_isomerase_typA_subgr"/>
</dbReference>
<dbReference type="SUPFAM" id="SSF75445">
    <property type="entry name" value="D-ribose-5-phosphate isomerase (RpiA), lid domain"/>
    <property type="match status" value="1"/>
</dbReference>
<feature type="binding site" evidence="3">
    <location>
        <begin position="28"/>
        <end position="31"/>
    </location>
    <ligand>
        <name>substrate</name>
    </ligand>
</feature>
<dbReference type="SUPFAM" id="SSF100950">
    <property type="entry name" value="NagB/RpiA/CoA transferase-like"/>
    <property type="match status" value="1"/>
</dbReference>
<sequence>MSQDRAKRNAAEEAVKFVKDGMIVGLGTGSTAKIVVDLIGEKLSKDFKIKGMPTSIKTKQQAEKLGIELINIDDQDIIDLAIDGADEVAPDMSLIKGLGGALLREKKVEKKAKELIIIVDENKMVEKLGRGELPVEVRSEDHESTATKIENIGCEAKLRLENNGEIFVTDNKNYIYHCLFPNGIVNPKEMDKKLQSINGVRDTGLFINMATKIIIGNDEGTRILE</sequence>
<dbReference type="Pfam" id="PF06026">
    <property type="entry name" value="Rib_5-P_isom_A"/>
    <property type="match status" value="1"/>
</dbReference>
<dbReference type="UniPathway" id="UPA00115">
    <property type="reaction ID" value="UER00412"/>
</dbReference>
<organism evidence="4 5">
    <name type="scientific">Marine Group III euryarchaeote</name>
    <dbReference type="NCBI Taxonomy" id="2173149"/>
    <lineage>
        <taxon>Archaea</taxon>
        <taxon>Methanobacteriati</taxon>
        <taxon>Thermoplasmatota</taxon>
        <taxon>Thermoplasmata</taxon>
        <taxon>Candidatus Thermoprofundales</taxon>
    </lineage>
</organism>
<evidence type="ECO:0000313" key="5">
    <source>
        <dbReference type="Proteomes" id="UP000585802"/>
    </source>
</evidence>
<evidence type="ECO:0000256" key="2">
    <source>
        <dbReference type="ARBA" id="ARBA00023235"/>
    </source>
</evidence>
<dbReference type="InterPro" id="IPR037171">
    <property type="entry name" value="NagB/RpiA_transferase-like"/>
</dbReference>
<evidence type="ECO:0000313" key="4">
    <source>
        <dbReference type="EMBL" id="HIF36884.1"/>
    </source>
</evidence>
<comment type="similarity">
    <text evidence="3">Belongs to the ribose 5-phosphate isomerase family.</text>
</comment>
<comment type="pathway">
    <text evidence="3">Carbohydrate degradation; pentose phosphate pathway; D-ribose 5-phosphate from D-ribulose 5-phosphate (non-oxidative stage): step 1/1.</text>
</comment>
<dbReference type="AlphaFoldDB" id="A0A7J4GSX2"/>
<feature type="binding site" evidence="3">
    <location>
        <position position="123"/>
    </location>
    <ligand>
        <name>substrate</name>
    </ligand>
</feature>
<proteinExistence type="inferred from homology"/>
<feature type="binding site" evidence="3">
    <location>
        <begin position="96"/>
        <end position="99"/>
    </location>
    <ligand>
        <name>substrate</name>
    </ligand>
</feature>
<keyword evidence="2 3" id="KW-0413">Isomerase</keyword>
<dbReference type="InterPro" id="IPR004788">
    <property type="entry name" value="Ribose5P_isomerase_type_A"/>
</dbReference>
<dbReference type="Gene3D" id="3.40.50.1360">
    <property type="match status" value="1"/>
</dbReference>
<dbReference type="CDD" id="cd01398">
    <property type="entry name" value="RPI_A"/>
    <property type="match status" value="1"/>
</dbReference>
<name>A0A7J4GSX2_9ARCH</name>
<dbReference type="NCBIfam" id="TIGR00021">
    <property type="entry name" value="rpiA"/>
    <property type="match status" value="1"/>
</dbReference>
<dbReference type="HAMAP" id="MF_00170">
    <property type="entry name" value="Rib_5P_isom_A"/>
    <property type="match status" value="1"/>
</dbReference>
<reference evidence="5" key="1">
    <citation type="journal article" date="2019" name="bioRxiv">
        <title>Genome diversification in globally distributed novel marine Proteobacteria is linked to environmental adaptation.</title>
        <authorList>
            <person name="Zhou Z."/>
            <person name="Tran P.Q."/>
            <person name="Kieft K."/>
            <person name="Anantharaman K."/>
        </authorList>
    </citation>
    <scope>NUCLEOTIDE SEQUENCE [LARGE SCALE GENOMIC DNA]</scope>
</reference>
<dbReference type="EC" id="5.3.1.6" evidence="3"/>